<dbReference type="EMBL" id="BOSL01000005">
    <property type="protein sequence ID" value="GIP53033.1"/>
    <property type="molecule type" value="Genomic_DNA"/>
</dbReference>
<keyword evidence="4" id="KW-1185">Reference proteome</keyword>
<proteinExistence type="predicted"/>
<gene>
    <name evidence="3" type="ORF">J42TS3_20680</name>
</gene>
<keyword evidence="2" id="KW-0732">Signal</keyword>
<evidence type="ECO:0000256" key="2">
    <source>
        <dbReference type="SAM" id="SignalP"/>
    </source>
</evidence>
<evidence type="ECO:0000256" key="1">
    <source>
        <dbReference type="SAM" id="MobiDB-lite"/>
    </source>
</evidence>
<feature type="region of interest" description="Disordered" evidence="1">
    <location>
        <begin position="27"/>
        <end position="77"/>
    </location>
</feature>
<dbReference type="PROSITE" id="PS51257">
    <property type="entry name" value="PROKAR_LIPOPROTEIN"/>
    <property type="match status" value="1"/>
</dbReference>
<feature type="compositionally biased region" description="Polar residues" evidence="1">
    <location>
        <begin position="27"/>
        <end position="40"/>
    </location>
</feature>
<comment type="caution">
    <text evidence="3">The sequence shown here is derived from an EMBL/GenBank/DDBJ whole genome shotgun (WGS) entry which is preliminary data.</text>
</comment>
<accession>A0ABQ4MAT3</accession>
<reference evidence="3 4" key="1">
    <citation type="submission" date="2021-03" db="EMBL/GenBank/DDBJ databases">
        <title>Antimicrobial resistance genes in bacteria isolated from Japanese honey, and their potential for conferring macrolide and lincosamide resistance in the American foulbrood pathogen Paenibacillus larvae.</title>
        <authorList>
            <person name="Okamoto M."/>
            <person name="Kumagai M."/>
            <person name="Kanamori H."/>
            <person name="Takamatsu D."/>
        </authorList>
    </citation>
    <scope>NUCLEOTIDE SEQUENCE [LARGE SCALE GENOMIC DNA]</scope>
    <source>
        <strain evidence="3 4">J42TS3</strain>
    </source>
</reference>
<protein>
    <recommendedName>
        <fullName evidence="5">Lipoprotein</fullName>
    </recommendedName>
</protein>
<feature type="chain" id="PRO_5045284011" description="Lipoprotein" evidence="2">
    <location>
        <begin position="27"/>
        <end position="156"/>
    </location>
</feature>
<evidence type="ECO:0008006" key="5">
    <source>
        <dbReference type="Google" id="ProtNLM"/>
    </source>
</evidence>
<sequence length="156" mass="16897">MSNKKWRAVKLIVLATVLTLALGACSSKDSANSAPDNRNAVTAGAEGTDSSGQRPEHLPKDFPLPEDAVITTSHSEQNDGKKSVLLIFTSQEKLDKLADMYKDYFREQGIKDAAETIDEKNLIIQGDTADESWSLIGGALSAQEGTNELTLTWSEL</sequence>
<evidence type="ECO:0000313" key="4">
    <source>
        <dbReference type="Proteomes" id="UP000679992"/>
    </source>
</evidence>
<feature type="signal peptide" evidence="2">
    <location>
        <begin position="1"/>
        <end position="26"/>
    </location>
</feature>
<dbReference type="Proteomes" id="UP000679992">
    <property type="component" value="Unassembled WGS sequence"/>
</dbReference>
<name>A0ABQ4MAT3_9BACL</name>
<dbReference type="RefSeq" id="WP_213654699.1">
    <property type="nucleotide sequence ID" value="NZ_BOSL01000005.1"/>
</dbReference>
<organism evidence="3 4">
    <name type="scientific">Paenibacillus vini</name>
    <dbReference type="NCBI Taxonomy" id="1476024"/>
    <lineage>
        <taxon>Bacteria</taxon>
        <taxon>Bacillati</taxon>
        <taxon>Bacillota</taxon>
        <taxon>Bacilli</taxon>
        <taxon>Bacillales</taxon>
        <taxon>Paenibacillaceae</taxon>
        <taxon>Paenibacillus</taxon>
    </lineage>
</organism>
<evidence type="ECO:0000313" key="3">
    <source>
        <dbReference type="EMBL" id="GIP53033.1"/>
    </source>
</evidence>